<dbReference type="AlphaFoldDB" id="A0A9D9N872"/>
<protein>
    <recommendedName>
        <fullName evidence="4">YitT family protein</fullName>
    </recommendedName>
</protein>
<organism evidence="2 3">
    <name type="scientific">Candidatus Scybalomonas excrementavium</name>
    <dbReference type="NCBI Taxonomy" id="2840943"/>
    <lineage>
        <taxon>Bacteria</taxon>
        <taxon>Bacillati</taxon>
        <taxon>Bacillota</taxon>
        <taxon>Clostridia</taxon>
        <taxon>Lachnospirales</taxon>
        <taxon>Lachnospiraceae</taxon>
        <taxon>Lachnospiraceae incertae sedis</taxon>
        <taxon>Candidatus Scybalomonas</taxon>
    </lineage>
</organism>
<feature type="transmembrane region" description="Helical" evidence="1">
    <location>
        <begin position="112"/>
        <end position="132"/>
    </location>
</feature>
<keyword evidence="1" id="KW-0472">Membrane</keyword>
<gene>
    <name evidence="2" type="ORF">IAC13_09325</name>
</gene>
<reference evidence="2" key="1">
    <citation type="submission" date="2020-10" db="EMBL/GenBank/DDBJ databases">
        <authorList>
            <person name="Gilroy R."/>
        </authorList>
    </citation>
    <scope>NUCLEOTIDE SEQUENCE</scope>
    <source>
        <strain evidence="2">E3-2379</strain>
    </source>
</reference>
<sequence>MIGIRYIKKEKVYQMLIGIFFIGLCVSAYRLSGFGVDPFTCMNLAISKFLNISFGTWQCLLNTVLLCIVFITVPNLIGFGTIVNMVAVGYLADFFCWIVLEQLSITITLPFRVFLLMIGTVFASSGCALYMVAKLGIAPYDSVAFIITKLTKERVSFRFARILSDMTVIVIGMLFCLITQESMWNIVGIGTLINGSFNGPLIQYFKNKIQKVESVAQ</sequence>
<dbReference type="Pfam" id="PF19700">
    <property type="entry name" value="DUF6198"/>
    <property type="match status" value="1"/>
</dbReference>
<evidence type="ECO:0000313" key="2">
    <source>
        <dbReference type="EMBL" id="MBO8464118.1"/>
    </source>
</evidence>
<name>A0A9D9N872_9FIRM</name>
<dbReference type="EMBL" id="JADIML010000265">
    <property type="protein sequence ID" value="MBO8464118.1"/>
    <property type="molecule type" value="Genomic_DNA"/>
</dbReference>
<feature type="transmembrane region" description="Helical" evidence="1">
    <location>
        <begin position="186"/>
        <end position="205"/>
    </location>
</feature>
<comment type="caution">
    <text evidence="2">The sequence shown here is derived from an EMBL/GenBank/DDBJ whole genome shotgun (WGS) entry which is preliminary data.</text>
</comment>
<feature type="transmembrane region" description="Helical" evidence="1">
    <location>
        <begin position="76"/>
        <end position="100"/>
    </location>
</feature>
<evidence type="ECO:0000256" key="1">
    <source>
        <dbReference type="SAM" id="Phobius"/>
    </source>
</evidence>
<keyword evidence="1" id="KW-0812">Transmembrane</keyword>
<keyword evidence="1" id="KW-1133">Transmembrane helix</keyword>
<evidence type="ECO:0008006" key="4">
    <source>
        <dbReference type="Google" id="ProtNLM"/>
    </source>
</evidence>
<feature type="transmembrane region" description="Helical" evidence="1">
    <location>
        <begin position="12"/>
        <end position="29"/>
    </location>
</feature>
<feature type="transmembrane region" description="Helical" evidence="1">
    <location>
        <begin position="159"/>
        <end position="180"/>
    </location>
</feature>
<proteinExistence type="predicted"/>
<dbReference type="InterPro" id="IPR038750">
    <property type="entry name" value="YczE/YyaS-like"/>
</dbReference>
<evidence type="ECO:0000313" key="3">
    <source>
        <dbReference type="Proteomes" id="UP000823618"/>
    </source>
</evidence>
<reference evidence="2" key="2">
    <citation type="journal article" date="2021" name="PeerJ">
        <title>Extensive microbial diversity within the chicken gut microbiome revealed by metagenomics and culture.</title>
        <authorList>
            <person name="Gilroy R."/>
            <person name="Ravi A."/>
            <person name="Getino M."/>
            <person name="Pursley I."/>
            <person name="Horton D.L."/>
            <person name="Alikhan N.F."/>
            <person name="Baker D."/>
            <person name="Gharbi K."/>
            <person name="Hall N."/>
            <person name="Watson M."/>
            <person name="Adriaenssens E.M."/>
            <person name="Foster-Nyarko E."/>
            <person name="Jarju S."/>
            <person name="Secka A."/>
            <person name="Antonio M."/>
            <person name="Oren A."/>
            <person name="Chaudhuri R.R."/>
            <person name="La Ragione R."/>
            <person name="Hildebrand F."/>
            <person name="Pallen M.J."/>
        </authorList>
    </citation>
    <scope>NUCLEOTIDE SEQUENCE</scope>
    <source>
        <strain evidence="2">E3-2379</strain>
    </source>
</reference>
<dbReference type="PANTHER" id="PTHR40078">
    <property type="entry name" value="INTEGRAL MEMBRANE PROTEIN-RELATED"/>
    <property type="match status" value="1"/>
</dbReference>
<accession>A0A9D9N872</accession>
<dbReference type="Proteomes" id="UP000823618">
    <property type="component" value="Unassembled WGS sequence"/>
</dbReference>
<dbReference type="PANTHER" id="PTHR40078:SF1">
    <property type="entry name" value="INTEGRAL MEMBRANE PROTEIN"/>
    <property type="match status" value="1"/>
</dbReference>
<feature type="transmembrane region" description="Helical" evidence="1">
    <location>
        <begin position="49"/>
        <end position="71"/>
    </location>
</feature>